<feature type="region of interest" description="Disordered" evidence="1">
    <location>
        <begin position="1"/>
        <end position="121"/>
    </location>
</feature>
<protein>
    <recommendedName>
        <fullName evidence="4">Transcription factor 25</fullName>
    </recommendedName>
</protein>
<feature type="compositionally biased region" description="Polar residues" evidence="1">
    <location>
        <begin position="1"/>
        <end position="16"/>
    </location>
</feature>
<feature type="compositionally biased region" description="Basic and acidic residues" evidence="1">
    <location>
        <begin position="675"/>
        <end position="690"/>
    </location>
</feature>
<feature type="region of interest" description="Disordered" evidence="1">
    <location>
        <begin position="659"/>
        <end position="690"/>
    </location>
</feature>
<name>A0AAN9C1Q1_9CAEN</name>
<dbReference type="PANTHER" id="PTHR22684">
    <property type="entry name" value="NULP1-RELATED"/>
    <property type="match status" value="1"/>
</dbReference>
<evidence type="ECO:0000256" key="1">
    <source>
        <dbReference type="SAM" id="MobiDB-lite"/>
    </source>
</evidence>
<dbReference type="Pfam" id="PF04910">
    <property type="entry name" value="Tcf25"/>
    <property type="match status" value="1"/>
</dbReference>
<dbReference type="EMBL" id="JBAMIC010000001">
    <property type="protein sequence ID" value="KAK7115258.1"/>
    <property type="molecule type" value="Genomic_DNA"/>
</dbReference>
<dbReference type="InterPro" id="IPR006994">
    <property type="entry name" value="TCF25/Rqc1"/>
</dbReference>
<organism evidence="2 3">
    <name type="scientific">Littorina saxatilis</name>
    <dbReference type="NCBI Taxonomy" id="31220"/>
    <lineage>
        <taxon>Eukaryota</taxon>
        <taxon>Metazoa</taxon>
        <taxon>Spiralia</taxon>
        <taxon>Lophotrochozoa</taxon>
        <taxon>Mollusca</taxon>
        <taxon>Gastropoda</taxon>
        <taxon>Caenogastropoda</taxon>
        <taxon>Littorinimorpha</taxon>
        <taxon>Littorinoidea</taxon>
        <taxon>Littorinidae</taxon>
        <taxon>Littorina</taxon>
    </lineage>
</organism>
<dbReference type="AlphaFoldDB" id="A0AAN9C1Q1"/>
<proteinExistence type="predicted"/>
<keyword evidence="3" id="KW-1185">Reference proteome</keyword>
<evidence type="ECO:0008006" key="4">
    <source>
        <dbReference type="Google" id="ProtNLM"/>
    </source>
</evidence>
<dbReference type="Proteomes" id="UP001374579">
    <property type="component" value="Unassembled WGS sequence"/>
</dbReference>
<dbReference type="PANTHER" id="PTHR22684:SF0">
    <property type="entry name" value="RIBOSOME QUALITY CONTROL COMPLEX SUBUNIT TCF25"/>
    <property type="match status" value="1"/>
</dbReference>
<dbReference type="GO" id="GO:1990112">
    <property type="term" value="C:RQC complex"/>
    <property type="evidence" value="ECO:0007669"/>
    <property type="project" value="TreeGrafter"/>
</dbReference>
<feature type="compositionally biased region" description="Basic residues" evidence="1">
    <location>
        <begin position="96"/>
        <end position="107"/>
    </location>
</feature>
<sequence>MSNRALRRLQQQTNLIPGSGDGSSAEEDEEVAPLASKKKGKKKKQQIVNPFELLTEHADDEENNEDPEEEEEEEEKSVTPGNTDANDANASAEGGKKKKKNKKKKKKAAEASAATPAAEQVEDEIEASIQEVNRILGVVGAGITGAAADATFGGASDFTVNMKALLNVEYKFLNADNEMRRRFGSRVVQAEQGRSRHRNRVPQRQGRLVQPKDNWPVLGRTGVTMSVVEGGVPGNTGEQCFTFEHSKDYQTVQFLFLDAVQSHNPQNIANLVHGHPYHIDSLIQLSEVFHMNEDAQTAVDLIERALYAFEGAFHPRFNMATGNCRLDFKRQENRAFFLALFKHLTAVGQRGCHRTALELCKLLLSLDPDGDPMCALLMIDYYALRAEQYNFLIRLFEEWEAFRNLTQLPNFAFSVPLAMFHLAKDNQTLAQKADDMLEEALLMFPGLLITLLDKCGVNPDKRVADHAFFGLTAQANQKPALQQLVALYVGRCFSLWKEPEALLWLERVVKDTLDLVDAKDARVTSFADKRKVRYQGTPRNIYRHFIISGIKDATATLPPELTNTAVLSYDPLPPLDAVVSYTRPPRPAQPDTGEGYMSLFLRSLLPNFNAQEGANADAMLGAEGGGGEEAEEGGGANHELRRGVGVLMDAMRDLLNNIRMAPPPVENGQDGEGEGGEREGAEGEERGEWD</sequence>
<feature type="compositionally biased region" description="Acidic residues" evidence="1">
    <location>
        <begin position="58"/>
        <end position="75"/>
    </location>
</feature>
<accession>A0AAN9C1Q1</accession>
<gene>
    <name evidence="2" type="ORF">V1264_001167</name>
</gene>
<evidence type="ECO:0000313" key="2">
    <source>
        <dbReference type="EMBL" id="KAK7115258.1"/>
    </source>
</evidence>
<reference evidence="2 3" key="1">
    <citation type="submission" date="2024-02" db="EMBL/GenBank/DDBJ databases">
        <title>Chromosome-scale genome assembly of the rough periwinkle Littorina saxatilis.</title>
        <authorList>
            <person name="De Jode A."/>
            <person name="Faria R."/>
            <person name="Formenti G."/>
            <person name="Sims Y."/>
            <person name="Smith T.P."/>
            <person name="Tracey A."/>
            <person name="Wood J.M.D."/>
            <person name="Zagrodzka Z.B."/>
            <person name="Johannesson K."/>
            <person name="Butlin R.K."/>
            <person name="Leder E.H."/>
        </authorList>
    </citation>
    <scope>NUCLEOTIDE SEQUENCE [LARGE SCALE GENOMIC DNA]</scope>
    <source>
        <strain evidence="2">Snail1</strain>
        <tissue evidence="2">Muscle</tissue>
    </source>
</reference>
<comment type="caution">
    <text evidence="2">The sequence shown here is derived from an EMBL/GenBank/DDBJ whole genome shotgun (WGS) entry which is preliminary data.</text>
</comment>
<feature type="compositionally biased region" description="Basic residues" evidence="1">
    <location>
        <begin position="36"/>
        <end position="45"/>
    </location>
</feature>
<evidence type="ECO:0000313" key="3">
    <source>
        <dbReference type="Proteomes" id="UP001374579"/>
    </source>
</evidence>